<keyword evidence="7" id="KW-0812">Transmembrane</keyword>
<sequence length="537" mass="56749">MKLTCSPLIWILSCAIIKTACADCSGTTIITDTAGLNAIATCTTYCGDITVQSITVGSTATSTSDQYASSTPVIALDSIETIVGSLEFVANFAVDGNHQDAFLIRAANLTSVSNTLNFANMTVLPMPNFPRLKSAAVISFSGLTFLGDSTFGPAQWPALESLSALTVQRTSLTELGGWAWSLASSNNTLVDSAAGPTLVLSASSNSALNRISFAGWSNTSSSIVAAIAANGLDLRVDLPSFDTGSLRIDDVADLSAPDLSLLQTSRLGSSTQDVLQGVDSNTFRSTGFDNNSFTALSLPALATIEGDCYIQNNAYMHEMDMDKLSNLTELYLYGNGNLDSIAFPGLTSVNQGGLLSISGRFNHLSMPALKSAGGGIYVQSTGRYNCAPLRKQQADFNTFKGSFHCTSNGTSGLSLGAKIGIIVGVVLGVLILAAIAWILFRRRRVYRRANTEEKMASDGDVSQVPASPYQAELGAETNEISELEPGDRPELPGGKMHLAQELESPLVRVEMPGKQAQETYELDAGDPASIRWPPEKA</sequence>
<dbReference type="Gene3D" id="3.80.20.20">
    <property type="entry name" value="Receptor L-domain"/>
    <property type="match status" value="1"/>
</dbReference>
<feature type="chain" id="PRO_5042852263" evidence="8">
    <location>
        <begin position="23"/>
        <end position="537"/>
    </location>
</feature>
<dbReference type="InterPro" id="IPR051648">
    <property type="entry name" value="CWI-Assembly_Regulator"/>
</dbReference>
<dbReference type="Proteomes" id="UP001310594">
    <property type="component" value="Unassembled WGS sequence"/>
</dbReference>
<dbReference type="GO" id="GO:0031505">
    <property type="term" value="P:fungal-type cell wall organization"/>
    <property type="evidence" value="ECO:0007669"/>
    <property type="project" value="TreeGrafter"/>
</dbReference>
<comment type="caution">
    <text evidence="9">The sequence shown here is derived from an EMBL/GenBank/DDBJ whole genome shotgun (WGS) entry which is preliminary data.</text>
</comment>
<dbReference type="AlphaFoldDB" id="A0AAN7W491"/>
<evidence type="ECO:0000256" key="2">
    <source>
        <dbReference type="ARBA" id="ARBA00022512"/>
    </source>
</evidence>
<dbReference type="PANTHER" id="PTHR31018:SF3">
    <property type="entry name" value="RECEPTOR PROTEIN-TYROSINE KINASE"/>
    <property type="match status" value="1"/>
</dbReference>
<organism evidence="9 10">
    <name type="scientific">Elasticomyces elasticus</name>
    <dbReference type="NCBI Taxonomy" id="574655"/>
    <lineage>
        <taxon>Eukaryota</taxon>
        <taxon>Fungi</taxon>
        <taxon>Dikarya</taxon>
        <taxon>Ascomycota</taxon>
        <taxon>Pezizomycotina</taxon>
        <taxon>Dothideomycetes</taxon>
        <taxon>Dothideomycetidae</taxon>
        <taxon>Mycosphaerellales</taxon>
        <taxon>Teratosphaeriaceae</taxon>
        <taxon>Elasticomyces</taxon>
    </lineage>
</organism>
<dbReference type="GO" id="GO:0005886">
    <property type="term" value="C:plasma membrane"/>
    <property type="evidence" value="ECO:0007669"/>
    <property type="project" value="TreeGrafter"/>
</dbReference>
<protein>
    <submittedName>
        <fullName evidence="9">Cell wall protein Ecm33</fullName>
    </submittedName>
</protein>
<proteinExistence type="predicted"/>
<keyword evidence="3" id="KW-0964">Secreted</keyword>
<evidence type="ECO:0000256" key="6">
    <source>
        <dbReference type="SAM" id="MobiDB-lite"/>
    </source>
</evidence>
<dbReference type="InterPro" id="IPR036941">
    <property type="entry name" value="Rcpt_L-dom_sf"/>
</dbReference>
<dbReference type="GO" id="GO:0009277">
    <property type="term" value="C:fungal-type cell wall"/>
    <property type="evidence" value="ECO:0007669"/>
    <property type="project" value="TreeGrafter"/>
</dbReference>
<keyword evidence="2" id="KW-0134">Cell wall</keyword>
<evidence type="ECO:0000256" key="5">
    <source>
        <dbReference type="ARBA" id="ARBA00023180"/>
    </source>
</evidence>
<feature type="signal peptide" evidence="8">
    <location>
        <begin position="1"/>
        <end position="22"/>
    </location>
</feature>
<dbReference type="GO" id="GO:0009986">
    <property type="term" value="C:cell surface"/>
    <property type="evidence" value="ECO:0007669"/>
    <property type="project" value="TreeGrafter"/>
</dbReference>
<comment type="subcellular location">
    <subcellularLocation>
        <location evidence="1">Secreted</location>
        <location evidence="1">Cell wall</location>
    </subcellularLocation>
</comment>
<evidence type="ECO:0000256" key="3">
    <source>
        <dbReference type="ARBA" id="ARBA00022525"/>
    </source>
</evidence>
<accession>A0AAN7W491</accession>
<keyword evidence="5" id="KW-0325">Glycoprotein</keyword>
<keyword evidence="4 8" id="KW-0732">Signal</keyword>
<evidence type="ECO:0000256" key="1">
    <source>
        <dbReference type="ARBA" id="ARBA00004191"/>
    </source>
</evidence>
<keyword evidence="7" id="KW-1133">Transmembrane helix</keyword>
<dbReference type="EMBL" id="JAVRQU010000010">
    <property type="protein sequence ID" value="KAK5698168.1"/>
    <property type="molecule type" value="Genomic_DNA"/>
</dbReference>
<gene>
    <name evidence="9" type="primary">ecm33_3</name>
    <name evidence="9" type="ORF">LTR97_007129</name>
</gene>
<name>A0AAN7W491_9PEZI</name>
<feature type="region of interest" description="Disordered" evidence="6">
    <location>
        <begin position="513"/>
        <end position="537"/>
    </location>
</feature>
<evidence type="ECO:0000313" key="9">
    <source>
        <dbReference type="EMBL" id="KAK5698168.1"/>
    </source>
</evidence>
<feature type="region of interest" description="Disordered" evidence="6">
    <location>
        <begin position="476"/>
        <end position="497"/>
    </location>
</feature>
<evidence type="ECO:0000313" key="10">
    <source>
        <dbReference type="Proteomes" id="UP001310594"/>
    </source>
</evidence>
<evidence type="ECO:0000256" key="4">
    <source>
        <dbReference type="ARBA" id="ARBA00022729"/>
    </source>
</evidence>
<evidence type="ECO:0000256" key="7">
    <source>
        <dbReference type="SAM" id="Phobius"/>
    </source>
</evidence>
<keyword evidence="7" id="KW-0472">Membrane</keyword>
<reference evidence="9" key="1">
    <citation type="submission" date="2023-08" db="EMBL/GenBank/DDBJ databases">
        <title>Black Yeasts Isolated from many extreme environments.</title>
        <authorList>
            <person name="Coleine C."/>
            <person name="Stajich J.E."/>
            <person name="Selbmann L."/>
        </authorList>
    </citation>
    <scope>NUCLEOTIDE SEQUENCE</scope>
    <source>
        <strain evidence="9">CCFEE 5810</strain>
    </source>
</reference>
<dbReference type="PANTHER" id="PTHR31018">
    <property type="entry name" value="SPORULATION-SPECIFIC PROTEIN-RELATED"/>
    <property type="match status" value="1"/>
</dbReference>
<feature type="transmembrane region" description="Helical" evidence="7">
    <location>
        <begin position="419"/>
        <end position="440"/>
    </location>
</feature>
<evidence type="ECO:0000256" key="8">
    <source>
        <dbReference type="SAM" id="SignalP"/>
    </source>
</evidence>